<protein>
    <submittedName>
        <fullName evidence="2">Uncharacterized protein</fullName>
    </submittedName>
</protein>
<keyword evidence="1" id="KW-1133">Transmembrane helix</keyword>
<keyword evidence="1" id="KW-0812">Transmembrane</keyword>
<name>A0A8S5S943_9VIRU</name>
<evidence type="ECO:0000256" key="1">
    <source>
        <dbReference type="SAM" id="Phobius"/>
    </source>
</evidence>
<feature type="transmembrane region" description="Helical" evidence="1">
    <location>
        <begin position="29"/>
        <end position="50"/>
    </location>
</feature>
<evidence type="ECO:0000313" key="2">
    <source>
        <dbReference type="EMBL" id="DAF47432.1"/>
    </source>
</evidence>
<keyword evidence="1" id="KW-0472">Membrane</keyword>
<reference evidence="2" key="1">
    <citation type="journal article" date="2021" name="Proc. Natl. Acad. Sci. U.S.A.">
        <title>A Catalog of Tens of Thousands of Viruses from Human Metagenomes Reveals Hidden Associations with Chronic Diseases.</title>
        <authorList>
            <person name="Tisza M.J."/>
            <person name="Buck C.B."/>
        </authorList>
    </citation>
    <scope>NUCLEOTIDE SEQUENCE</scope>
    <source>
        <strain evidence="2">CtGns7</strain>
    </source>
</reference>
<dbReference type="EMBL" id="BK032555">
    <property type="protein sequence ID" value="DAF47432.1"/>
    <property type="molecule type" value="Genomic_DNA"/>
</dbReference>
<organism evidence="2">
    <name type="scientific">Phage sp. ctGns7</name>
    <dbReference type="NCBI Taxonomy" id="2828003"/>
    <lineage>
        <taxon>Viruses</taxon>
    </lineage>
</organism>
<accession>A0A8S5S943</accession>
<sequence>MLSGNRVKSKKCIIQSTYTNAYYYSLNLYQYYIITYIYYISIYIYIYSYIL</sequence>
<proteinExistence type="predicted"/>